<feature type="transmembrane region" description="Helical" evidence="7">
    <location>
        <begin position="178"/>
        <end position="196"/>
    </location>
</feature>
<evidence type="ECO:0000259" key="8">
    <source>
        <dbReference type="Pfam" id="PF02687"/>
    </source>
</evidence>
<evidence type="ECO:0000256" key="1">
    <source>
        <dbReference type="ARBA" id="ARBA00004651"/>
    </source>
</evidence>
<proteinExistence type="inferred from homology"/>
<feature type="domain" description="ABC3 transporter permease C-terminal" evidence="8">
    <location>
        <begin position="129"/>
        <end position="245"/>
    </location>
</feature>
<dbReference type="InterPro" id="IPR050250">
    <property type="entry name" value="Macrolide_Exporter_MacB"/>
</dbReference>
<accession>A0A645BCB1</accession>
<dbReference type="GO" id="GO:0022857">
    <property type="term" value="F:transmembrane transporter activity"/>
    <property type="evidence" value="ECO:0007669"/>
    <property type="project" value="TreeGrafter"/>
</dbReference>
<dbReference type="PANTHER" id="PTHR30572:SF4">
    <property type="entry name" value="ABC TRANSPORTER PERMEASE YTRF"/>
    <property type="match status" value="1"/>
</dbReference>
<name>A0A645BCB1_9ZZZZ</name>
<dbReference type="GO" id="GO:0005886">
    <property type="term" value="C:plasma membrane"/>
    <property type="evidence" value="ECO:0007669"/>
    <property type="project" value="UniProtKB-SubCell"/>
</dbReference>
<keyword evidence="2" id="KW-1003">Cell membrane</keyword>
<gene>
    <name evidence="9" type="ORF">SDC9_109835</name>
</gene>
<evidence type="ECO:0000256" key="5">
    <source>
        <dbReference type="ARBA" id="ARBA00023136"/>
    </source>
</evidence>
<evidence type="ECO:0000256" key="7">
    <source>
        <dbReference type="SAM" id="Phobius"/>
    </source>
</evidence>
<evidence type="ECO:0000256" key="2">
    <source>
        <dbReference type="ARBA" id="ARBA00022475"/>
    </source>
</evidence>
<dbReference type="Pfam" id="PF02687">
    <property type="entry name" value="FtsX"/>
    <property type="match status" value="1"/>
</dbReference>
<dbReference type="PANTHER" id="PTHR30572">
    <property type="entry name" value="MEMBRANE COMPONENT OF TRANSPORTER-RELATED"/>
    <property type="match status" value="1"/>
</dbReference>
<keyword evidence="3 7" id="KW-0812">Transmembrane</keyword>
<comment type="subcellular location">
    <subcellularLocation>
        <location evidence="1">Cell membrane</location>
        <topology evidence="1">Multi-pass membrane protein</topology>
    </subcellularLocation>
</comment>
<evidence type="ECO:0000256" key="4">
    <source>
        <dbReference type="ARBA" id="ARBA00022989"/>
    </source>
</evidence>
<protein>
    <recommendedName>
        <fullName evidence="8">ABC3 transporter permease C-terminal domain-containing protein</fullName>
    </recommendedName>
</protein>
<feature type="transmembrane region" description="Helical" evidence="7">
    <location>
        <begin position="120"/>
        <end position="143"/>
    </location>
</feature>
<organism evidence="9">
    <name type="scientific">bioreactor metagenome</name>
    <dbReference type="NCBI Taxonomy" id="1076179"/>
    <lineage>
        <taxon>unclassified sequences</taxon>
        <taxon>metagenomes</taxon>
        <taxon>ecological metagenomes</taxon>
    </lineage>
</organism>
<keyword evidence="4 7" id="KW-1133">Transmembrane helix</keyword>
<sequence length="255" mass="27277">MKKGSDIAKVYGDSNYVLAISGKNTPLQVGDTLQVGTQRLTVAGTLRYNLFSSDGSPDEKITLITSDETFARLTGISDYSLVMVQTTKGATNEEVAAIQNAVGPNNTFADLRGEHTANTYAAFVLFVYAFLAIITLVTVLNIMNSISMSVSAKIKQYGAMRAVGMDEHQITKMIAAEAVTYAVFGCAAGCVVGLLLSKLLYRYLITAHFSYATWSVPVGPLVIILLCVGAAAVAAVYTPAKRIRHMAVTDTINEL</sequence>
<evidence type="ECO:0000256" key="6">
    <source>
        <dbReference type="ARBA" id="ARBA00038076"/>
    </source>
</evidence>
<keyword evidence="5 7" id="KW-0472">Membrane</keyword>
<evidence type="ECO:0000313" key="9">
    <source>
        <dbReference type="EMBL" id="MPM62957.1"/>
    </source>
</evidence>
<comment type="similarity">
    <text evidence="6">Belongs to the ABC-4 integral membrane protein family.</text>
</comment>
<reference evidence="9" key="1">
    <citation type="submission" date="2019-08" db="EMBL/GenBank/DDBJ databases">
        <authorList>
            <person name="Kucharzyk K."/>
            <person name="Murdoch R.W."/>
            <person name="Higgins S."/>
            <person name="Loffler F."/>
        </authorList>
    </citation>
    <scope>NUCLEOTIDE SEQUENCE</scope>
</reference>
<dbReference type="InterPro" id="IPR003838">
    <property type="entry name" value="ABC3_permease_C"/>
</dbReference>
<feature type="transmembrane region" description="Helical" evidence="7">
    <location>
        <begin position="216"/>
        <end position="237"/>
    </location>
</feature>
<evidence type="ECO:0000256" key="3">
    <source>
        <dbReference type="ARBA" id="ARBA00022692"/>
    </source>
</evidence>
<comment type="caution">
    <text evidence="9">The sequence shown here is derived from an EMBL/GenBank/DDBJ whole genome shotgun (WGS) entry which is preliminary data.</text>
</comment>
<dbReference type="EMBL" id="VSSQ01019142">
    <property type="protein sequence ID" value="MPM62957.1"/>
    <property type="molecule type" value="Genomic_DNA"/>
</dbReference>
<dbReference type="AlphaFoldDB" id="A0A645BCB1"/>